<dbReference type="SUPFAM" id="SSF52540">
    <property type="entry name" value="P-loop containing nucleoside triphosphate hydrolases"/>
    <property type="match status" value="1"/>
</dbReference>
<sequence>MISLRDIRKVYLSDNSRVDAIRGVSLEIGEGEICGIIGFSGAGKSTLVRCINLLENPTSGKIFVGNQELTALSPKELREARKNIGMIFQHFNLMQSKTVSKNIAYPLKGSGLSKEQIKKRVSELLELVGLSDKANNYPTQLSGGQKQRVAIARALANNPKVLLCDEATSALDPQTTQSILSLLKDINKKLGLTIVIITHEMHVVKEICDNVAVMENGNIVEHGDLIQIFTKPKVKVTKDFIATIFQENKIYELLEKDYFRNEIRKDEVLAKIVFVGQNTGQAFISKISRKFKIDASILFGNIEIIQNTPIGYLVVKLSGQIENILNVESYLKENNIELEVIKNGTFNSKYTTQCS</sequence>
<dbReference type="InterPro" id="IPR027417">
    <property type="entry name" value="P-loop_NTPase"/>
</dbReference>
<dbReference type="InterPro" id="IPR003593">
    <property type="entry name" value="AAA+_ATPase"/>
</dbReference>
<dbReference type="InterPro" id="IPR018449">
    <property type="entry name" value="NIL_domain"/>
</dbReference>
<dbReference type="SMART" id="SM00930">
    <property type="entry name" value="NIL"/>
    <property type="match status" value="1"/>
</dbReference>
<keyword evidence="6" id="KW-0029">Amino-acid transport</keyword>
<evidence type="ECO:0000256" key="5">
    <source>
        <dbReference type="ARBA" id="ARBA00022967"/>
    </source>
</evidence>
<keyword evidence="1" id="KW-0813">Transport</keyword>
<name>A0ABT7E9Y0_9FIRM</name>
<dbReference type="CDD" id="cd03258">
    <property type="entry name" value="ABC_MetN_methionine_transporter"/>
    <property type="match status" value="1"/>
</dbReference>
<evidence type="ECO:0000256" key="2">
    <source>
        <dbReference type="ARBA" id="ARBA00022475"/>
    </source>
</evidence>
<organism evidence="9 10">
    <name type="scientific">Romboutsia sedimentorum</name>
    <dbReference type="NCBI Taxonomy" id="1368474"/>
    <lineage>
        <taxon>Bacteria</taxon>
        <taxon>Bacillati</taxon>
        <taxon>Bacillota</taxon>
        <taxon>Clostridia</taxon>
        <taxon>Peptostreptococcales</taxon>
        <taxon>Peptostreptococcaceae</taxon>
        <taxon>Romboutsia</taxon>
    </lineage>
</organism>
<dbReference type="InterPro" id="IPR041701">
    <property type="entry name" value="MetN_ABC"/>
</dbReference>
<dbReference type="InterPro" id="IPR050086">
    <property type="entry name" value="MetN_ABC_transporter-like"/>
</dbReference>
<dbReference type="InterPro" id="IPR017871">
    <property type="entry name" value="ABC_transporter-like_CS"/>
</dbReference>
<dbReference type="PANTHER" id="PTHR43166">
    <property type="entry name" value="AMINO ACID IMPORT ATP-BINDING PROTEIN"/>
    <property type="match status" value="1"/>
</dbReference>
<dbReference type="SMART" id="SM00382">
    <property type="entry name" value="AAA"/>
    <property type="match status" value="1"/>
</dbReference>
<keyword evidence="2" id="KW-1003">Cell membrane</keyword>
<evidence type="ECO:0000313" key="9">
    <source>
        <dbReference type="EMBL" id="MDK2563727.1"/>
    </source>
</evidence>
<comment type="caution">
    <text evidence="9">The sequence shown here is derived from an EMBL/GenBank/DDBJ whole genome shotgun (WGS) entry which is preliminary data.</text>
</comment>
<protein>
    <submittedName>
        <fullName evidence="9">ATP-binding cassette domain-containing protein</fullName>
    </submittedName>
</protein>
<evidence type="ECO:0000259" key="8">
    <source>
        <dbReference type="PROSITE" id="PS50893"/>
    </source>
</evidence>
<feature type="domain" description="ABC transporter" evidence="8">
    <location>
        <begin position="2"/>
        <end position="241"/>
    </location>
</feature>
<evidence type="ECO:0000256" key="1">
    <source>
        <dbReference type="ARBA" id="ARBA00022448"/>
    </source>
</evidence>
<evidence type="ECO:0000313" key="10">
    <source>
        <dbReference type="Proteomes" id="UP001301012"/>
    </source>
</evidence>
<dbReference type="InterPro" id="IPR045865">
    <property type="entry name" value="ACT-like_dom_sf"/>
</dbReference>
<dbReference type="RefSeq" id="WP_284132664.1">
    <property type="nucleotide sequence ID" value="NZ_JASKYM010000003.1"/>
</dbReference>
<dbReference type="Gene3D" id="3.30.70.260">
    <property type="match status" value="1"/>
</dbReference>
<proteinExistence type="predicted"/>
<dbReference type="PANTHER" id="PTHR43166:SF30">
    <property type="entry name" value="METHIONINE IMPORT ATP-BINDING PROTEIN METN"/>
    <property type="match status" value="1"/>
</dbReference>
<dbReference type="InterPro" id="IPR003439">
    <property type="entry name" value="ABC_transporter-like_ATP-bd"/>
</dbReference>
<accession>A0ABT7E9Y0</accession>
<keyword evidence="10" id="KW-1185">Reference proteome</keyword>
<dbReference type="PROSITE" id="PS00211">
    <property type="entry name" value="ABC_TRANSPORTER_1"/>
    <property type="match status" value="1"/>
</dbReference>
<evidence type="ECO:0000256" key="3">
    <source>
        <dbReference type="ARBA" id="ARBA00022741"/>
    </source>
</evidence>
<dbReference type="EMBL" id="JASKYM010000003">
    <property type="protein sequence ID" value="MDK2563727.1"/>
    <property type="molecule type" value="Genomic_DNA"/>
</dbReference>
<keyword evidence="4 9" id="KW-0067">ATP-binding</keyword>
<keyword evidence="3" id="KW-0547">Nucleotide-binding</keyword>
<keyword evidence="7" id="KW-0472">Membrane</keyword>
<dbReference type="GO" id="GO:0005524">
    <property type="term" value="F:ATP binding"/>
    <property type="evidence" value="ECO:0007669"/>
    <property type="project" value="UniProtKB-KW"/>
</dbReference>
<evidence type="ECO:0000256" key="6">
    <source>
        <dbReference type="ARBA" id="ARBA00022970"/>
    </source>
</evidence>
<reference evidence="9 10" key="1">
    <citation type="submission" date="2023-05" db="EMBL/GenBank/DDBJ databases">
        <title>Rombocin, a short stable natural nisin variant, displays selective antimicrobial activity against Listeria monocytogenes and employs dual mode of action to kill target bacterial strains.</title>
        <authorList>
            <person name="Wambui J."/>
            <person name="Stephan R."/>
            <person name="Kuipers O.P."/>
        </authorList>
    </citation>
    <scope>NUCLEOTIDE SEQUENCE [LARGE SCALE GENOMIC DNA]</scope>
    <source>
        <strain evidence="9 10">RC002</strain>
    </source>
</reference>
<evidence type="ECO:0000256" key="4">
    <source>
        <dbReference type="ARBA" id="ARBA00022840"/>
    </source>
</evidence>
<dbReference type="SUPFAM" id="SSF55021">
    <property type="entry name" value="ACT-like"/>
    <property type="match status" value="1"/>
</dbReference>
<dbReference type="Gene3D" id="3.40.50.300">
    <property type="entry name" value="P-loop containing nucleotide triphosphate hydrolases"/>
    <property type="match status" value="1"/>
</dbReference>
<dbReference type="Proteomes" id="UP001301012">
    <property type="component" value="Unassembled WGS sequence"/>
</dbReference>
<dbReference type="PROSITE" id="PS50893">
    <property type="entry name" value="ABC_TRANSPORTER_2"/>
    <property type="match status" value="1"/>
</dbReference>
<gene>
    <name evidence="9" type="ORF">QOZ84_09215</name>
</gene>
<dbReference type="Pfam" id="PF00005">
    <property type="entry name" value="ABC_tran"/>
    <property type="match status" value="1"/>
</dbReference>
<dbReference type="Pfam" id="PF09383">
    <property type="entry name" value="NIL"/>
    <property type="match status" value="1"/>
</dbReference>
<evidence type="ECO:0000256" key="7">
    <source>
        <dbReference type="ARBA" id="ARBA00023136"/>
    </source>
</evidence>
<keyword evidence="5" id="KW-1278">Translocase</keyword>